<evidence type="ECO:0000256" key="5">
    <source>
        <dbReference type="ARBA" id="ARBA00022840"/>
    </source>
</evidence>
<dbReference type="SMART" id="SM00220">
    <property type="entry name" value="S_TKc"/>
    <property type="match status" value="1"/>
</dbReference>
<sequence>MSTTAKNLSKSFTATFNGKRLPPIALTSNLTSIANKDLLPKSILKHSDALPDELQDDDQTITSADDDRDTPRIRYQKSGEEIDLFLNTYPSRDYTVSRYLNSACQNALNHGKKADSIVDTLLSSCNDQNAIIDTFPAPLSDRTPSSRYCRRSLSSACSRRSSIFFPQHTTLPVDSSQLCREDTFDIIRESIHANIRSSYTPLPPIQSDSLTSTSKSLLVSQTDVQQSISPPLINTADIQDKIEEYKQRLLPKTPYNQHPMSLAEKTTDTSSTTSKPTVVKYDISPRLQKSNVENRRVNNAERSVPAAPMKTKVSITATTTATNTNVPRVGQFSQELFQPQSKSNKAVSVTTNKKAPMTNNRIKISAKNHTPKAKVTPTVSNQETVQTTNNVIPSLSSSSPSVLLTVSNETFQVPNIITIETEPSAKINTEAAPSQAKQPSPSVVPRHTRHTSSSCSSANRHSYPVPKPLTLQGEKTVECDYPQTNLQPVAYAKLSCERRGSISIKPHAVITPLFEETNVYIQKPCIKSEPTPSTNPSTGKFKRVRPNSIKSAKSKKPIVINKPKTATKAANKIEKKCQSTNTGASVLAVENVNSTIDEHSQVTEIDEVPLSHLFDVPTVDDEDIPSCFSPTDQLTISQTTLLTSLGDIPRRNSVESVQALQIDPVPIANIEPSIEPILQPPSKLIESLLPNADIRALYGIVQDSMRKDQSIRSIPTQSVEQEATTSNPTLPHSTMSSSSHDKTLTMAATISAAHTYNSTETNLSIRPALRVVEDSLNSRENDCDEIYRTARKGKQVGKGVSYLTQNPRGKQQTPGFRDSVDSIGLHWTPKGTPEGTPTGFHRTPLDSKRLQGTPRNSKGLQGIPRDSNMESERDSKRDSGDSTGLHGTPTCLESAAYGVVWSHLTITGCVIAVKEIELDEGDSERVRDDYASVREEVNILRALNHSCIVKFLGISLENTHLVKIFMEYLPNGTIENLLLSFGPFHNDVLKKYTKQIVEGVAYLHKNNVVHRDIKGKNIMLDMEGNIKLIDFGCAKRLKKNQNTHSLRQILKSMKGTANWMAPEVIAETGHGKKADIWSIGCTLCEMATGKPPWSFERNHVAVLLMIVNGTKPPADLPDSCPESAQNFFRLCLTRDPAQRPTATDLLNHPFLVSKE</sequence>
<feature type="region of interest" description="Disordered" evidence="6">
    <location>
        <begin position="796"/>
        <end position="886"/>
    </location>
</feature>
<dbReference type="AlphaFoldDB" id="A0A813NA31"/>
<evidence type="ECO:0000256" key="4">
    <source>
        <dbReference type="ARBA" id="ARBA00022777"/>
    </source>
</evidence>
<proteinExistence type="predicted"/>
<dbReference type="PRINTS" id="PR00109">
    <property type="entry name" value="TYRKINASE"/>
</dbReference>
<dbReference type="GO" id="GO:0004674">
    <property type="term" value="F:protein serine/threonine kinase activity"/>
    <property type="evidence" value="ECO:0007669"/>
    <property type="project" value="UniProtKB-KW"/>
</dbReference>
<dbReference type="Pfam" id="PF00069">
    <property type="entry name" value="Pkinase"/>
    <property type="match status" value="1"/>
</dbReference>
<evidence type="ECO:0000259" key="7">
    <source>
        <dbReference type="PROSITE" id="PS50011"/>
    </source>
</evidence>
<dbReference type="Proteomes" id="UP000663852">
    <property type="component" value="Unassembled WGS sequence"/>
</dbReference>
<feature type="compositionally biased region" description="Low complexity" evidence="6">
    <location>
        <begin position="451"/>
        <end position="462"/>
    </location>
</feature>
<dbReference type="EMBL" id="CAJNOJ010000003">
    <property type="protein sequence ID" value="CAF0735455.1"/>
    <property type="molecule type" value="Genomic_DNA"/>
</dbReference>
<dbReference type="GO" id="GO:0005524">
    <property type="term" value="F:ATP binding"/>
    <property type="evidence" value="ECO:0007669"/>
    <property type="project" value="UniProtKB-KW"/>
</dbReference>
<evidence type="ECO:0000256" key="1">
    <source>
        <dbReference type="ARBA" id="ARBA00022527"/>
    </source>
</evidence>
<feature type="region of interest" description="Disordered" evidence="6">
    <location>
        <begin position="429"/>
        <end position="465"/>
    </location>
</feature>
<dbReference type="PROSITE" id="PS00108">
    <property type="entry name" value="PROTEIN_KINASE_ST"/>
    <property type="match status" value="1"/>
</dbReference>
<name>A0A813NA31_ADIRI</name>
<keyword evidence="2" id="KW-0808">Transferase</keyword>
<feature type="domain" description="Protein kinase" evidence="7">
    <location>
        <begin position="886"/>
        <end position="1151"/>
    </location>
</feature>
<dbReference type="PANTHER" id="PTHR11584:SF369">
    <property type="entry name" value="MITOGEN-ACTIVATED PROTEIN KINASE KINASE KINASE 19-RELATED"/>
    <property type="match status" value="1"/>
</dbReference>
<dbReference type="OrthoDB" id="10020384at2759"/>
<protein>
    <recommendedName>
        <fullName evidence="7">Protein kinase domain-containing protein</fullName>
    </recommendedName>
</protein>
<keyword evidence="1" id="KW-0723">Serine/threonine-protein kinase</keyword>
<dbReference type="InterPro" id="IPR011009">
    <property type="entry name" value="Kinase-like_dom_sf"/>
</dbReference>
<keyword evidence="3" id="KW-0547">Nucleotide-binding</keyword>
<accession>A0A813NA31</accession>
<feature type="compositionally biased region" description="Basic and acidic residues" evidence="6">
    <location>
        <begin position="867"/>
        <end position="880"/>
    </location>
</feature>
<comment type="caution">
    <text evidence="8">The sequence shown here is derived from an EMBL/GenBank/DDBJ whole genome shotgun (WGS) entry which is preliminary data.</text>
</comment>
<evidence type="ECO:0000313" key="8">
    <source>
        <dbReference type="EMBL" id="CAF0735455.1"/>
    </source>
</evidence>
<evidence type="ECO:0000256" key="6">
    <source>
        <dbReference type="SAM" id="MobiDB-lite"/>
    </source>
</evidence>
<feature type="compositionally biased region" description="Acidic residues" evidence="6">
    <location>
        <begin position="50"/>
        <end position="68"/>
    </location>
</feature>
<keyword evidence="4" id="KW-0418">Kinase</keyword>
<feature type="compositionally biased region" description="Low complexity" evidence="6">
    <location>
        <begin position="828"/>
        <end position="839"/>
    </location>
</feature>
<dbReference type="Gene3D" id="1.10.510.10">
    <property type="entry name" value="Transferase(Phosphotransferase) domain 1"/>
    <property type="match status" value="1"/>
</dbReference>
<evidence type="ECO:0000313" key="9">
    <source>
        <dbReference type="Proteomes" id="UP000663852"/>
    </source>
</evidence>
<feature type="compositionally biased region" description="Polar residues" evidence="6">
    <location>
        <begin position="431"/>
        <end position="441"/>
    </location>
</feature>
<dbReference type="InterPro" id="IPR001245">
    <property type="entry name" value="Ser-Thr/Tyr_kinase_cat_dom"/>
</dbReference>
<organism evidence="8 9">
    <name type="scientific">Adineta ricciae</name>
    <name type="common">Rotifer</name>
    <dbReference type="NCBI Taxonomy" id="249248"/>
    <lineage>
        <taxon>Eukaryota</taxon>
        <taxon>Metazoa</taxon>
        <taxon>Spiralia</taxon>
        <taxon>Gnathifera</taxon>
        <taxon>Rotifera</taxon>
        <taxon>Eurotatoria</taxon>
        <taxon>Bdelloidea</taxon>
        <taxon>Adinetida</taxon>
        <taxon>Adinetidae</taxon>
        <taxon>Adineta</taxon>
    </lineage>
</organism>
<dbReference type="PANTHER" id="PTHR11584">
    <property type="entry name" value="SERINE/THREONINE PROTEIN KINASE"/>
    <property type="match status" value="1"/>
</dbReference>
<evidence type="ECO:0000256" key="2">
    <source>
        <dbReference type="ARBA" id="ARBA00022679"/>
    </source>
</evidence>
<feature type="compositionally biased region" description="Polar residues" evidence="6">
    <location>
        <begin position="711"/>
        <end position="738"/>
    </location>
</feature>
<keyword evidence="5" id="KW-0067">ATP-binding</keyword>
<feature type="region of interest" description="Disordered" evidence="6">
    <location>
        <begin position="253"/>
        <end position="276"/>
    </location>
</feature>
<feature type="compositionally biased region" description="Polar residues" evidence="6">
    <location>
        <begin position="802"/>
        <end position="814"/>
    </location>
</feature>
<dbReference type="PROSITE" id="PS50011">
    <property type="entry name" value="PROTEIN_KINASE_DOM"/>
    <property type="match status" value="1"/>
</dbReference>
<dbReference type="InterPro" id="IPR008271">
    <property type="entry name" value="Ser/Thr_kinase_AS"/>
</dbReference>
<gene>
    <name evidence="8" type="ORF">EDS130_LOCUS1401</name>
</gene>
<feature type="region of interest" description="Disordered" evidence="6">
    <location>
        <begin position="50"/>
        <end position="71"/>
    </location>
</feature>
<reference evidence="8" key="1">
    <citation type="submission" date="2021-02" db="EMBL/GenBank/DDBJ databases">
        <authorList>
            <person name="Nowell W R."/>
        </authorList>
    </citation>
    <scope>NUCLEOTIDE SEQUENCE</scope>
</reference>
<dbReference type="SUPFAM" id="SSF56112">
    <property type="entry name" value="Protein kinase-like (PK-like)"/>
    <property type="match status" value="1"/>
</dbReference>
<evidence type="ECO:0000256" key="3">
    <source>
        <dbReference type="ARBA" id="ARBA00022741"/>
    </source>
</evidence>
<dbReference type="InterPro" id="IPR000719">
    <property type="entry name" value="Prot_kinase_dom"/>
</dbReference>
<feature type="region of interest" description="Disordered" evidence="6">
    <location>
        <begin position="709"/>
        <end position="741"/>
    </location>
</feature>